<dbReference type="SUPFAM" id="SSF50729">
    <property type="entry name" value="PH domain-like"/>
    <property type="match status" value="1"/>
</dbReference>
<gene>
    <name evidence="1" type="ORF">PAUS00366_LOCUS108</name>
</gene>
<dbReference type="AlphaFoldDB" id="A0A7S4EEI9"/>
<evidence type="ECO:0000313" key="1">
    <source>
        <dbReference type="EMBL" id="CAE0707388.1"/>
    </source>
</evidence>
<organism evidence="1">
    <name type="scientific">Pseudo-nitzschia australis</name>
    <dbReference type="NCBI Taxonomy" id="44445"/>
    <lineage>
        <taxon>Eukaryota</taxon>
        <taxon>Sar</taxon>
        <taxon>Stramenopiles</taxon>
        <taxon>Ochrophyta</taxon>
        <taxon>Bacillariophyta</taxon>
        <taxon>Bacillariophyceae</taxon>
        <taxon>Bacillariophycidae</taxon>
        <taxon>Bacillariales</taxon>
        <taxon>Bacillariaceae</taxon>
        <taxon>Pseudo-nitzschia</taxon>
    </lineage>
</organism>
<dbReference type="Gene3D" id="2.30.29.30">
    <property type="entry name" value="Pleckstrin-homology domain (PH domain)/Phosphotyrosine-binding domain (PTB)"/>
    <property type="match status" value="1"/>
</dbReference>
<name>A0A7S4EEI9_9STRA</name>
<reference evidence="1" key="1">
    <citation type="submission" date="2021-01" db="EMBL/GenBank/DDBJ databases">
        <authorList>
            <person name="Corre E."/>
            <person name="Pelletier E."/>
            <person name="Niang G."/>
            <person name="Scheremetjew M."/>
            <person name="Finn R."/>
            <person name="Kale V."/>
            <person name="Holt S."/>
            <person name="Cochrane G."/>
            <person name="Meng A."/>
            <person name="Brown T."/>
            <person name="Cohen L."/>
        </authorList>
    </citation>
    <scope>NUCLEOTIDE SEQUENCE</scope>
    <source>
        <strain evidence="1">10249 10 AB</strain>
    </source>
</reference>
<protein>
    <submittedName>
        <fullName evidence="1">Uncharacterized protein</fullName>
    </submittedName>
</protein>
<dbReference type="EMBL" id="HBIX01000122">
    <property type="protein sequence ID" value="CAE0707388.1"/>
    <property type="molecule type" value="Transcribed_RNA"/>
</dbReference>
<dbReference type="InterPro" id="IPR011993">
    <property type="entry name" value="PH-like_dom_sf"/>
</dbReference>
<proteinExistence type="predicted"/>
<sequence length="289" mass="32264">MGIIGSQSQGQRTLPLVTSPLFTSKKEKYWHNPLNTVHNQTTKATYYVNMPFQVLAQPAPIVGEAKAQAPSESKAVKVKPAEVVEEPKIQAAPRVSGAIVDDYKKFAPKIESRKASGLSVAELQKQGTDFENEAAVIKGGVKKDFLKKILPFFFDERDYVSYGEVRRYVLLKGNCIFIFGDKTDPKPLYVIELQNIRAEIEDVDKPDKFSYSIGPQPGSNKPGSHYVTVLLKDAKSGKQAYQMTFDNRNDKSLIKRFMDVLRNNAKHYGGKVVSASVVDAKMEKAWSKN</sequence>
<accession>A0A7S4EEI9</accession>